<dbReference type="InterPro" id="IPR000683">
    <property type="entry name" value="Gfo/Idh/MocA-like_OxRdtase_N"/>
</dbReference>
<evidence type="ECO:0000256" key="2">
    <source>
        <dbReference type="ARBA" id="ARBA00023002"/>
    </source>
</evidence>
<dbReference type="PANTHER" id="PTHR42840">
    <property type="entry name" value="NAD(P)-BINDING ROSSMANN-FOLD SUPERFAMILY PROTEIN-RELATED"/>
    <property type="match status" value="1"/>
</dbReference>
<dbReference type="AlphaFoldDB" id="A0A7F5RFF0"/>
<keyword evidence="5" id="KW-1185">Reference proteome</keyword>
<dbReference type="GeneID" id="108737758"/>
<protein>
    <submittedName>
        <fullName evidence="6">Uncharacterized protein LOC108737758</fullName>
    </submittedName>
</protein>
<dbReference type="GO" id="GO:0000166">
    <property type="term" value="F:nucleotide binding"/>
    <property type="evidence" value="ECO:0007669"/>
    <property type="project" value="InterPro"/>
</dbReference>
<dbReference type="PANTHER" id="PTHR42840:SF3">
    <property type="entry name" value="BINDING ROSSMANN FOLD OXIDOREDUCTASE, PUTATIVE (AFU_ORTHOLOGUE AFUA_2G10240)-RELATED"/>
    <property type="match status" value="1"/>
</dbReference>
<evidence type="ECO:0000313" key="5">
    <source>
        <dbReference type="Proteomes" id="UP000192223"/>
    </source>
</evidence>
<evidence type="ECO:0000256" key="1">
    <source>
        <dbReference type="ARBA" id="ARBA00010928"/>
    </source>
</evidence>
<accession>A0A7F5RFF0</accession>
<dbReference type="Pfam" id="PF01408">
    <property type="entry name" value="GFO_IDH_MocA"/>
    <property type="match status" value="1"/>
</dbReference>
<organism evidence="5 6">
    <name type="scientific">Agrilus planipennis</name>
    <name type="common">Emerald ash borer</name>
    <name type="synonym">Agrilus marcopoli</name>
    <dbReference type="NCBI Taxonomy" id="224129"/>
    <lineage>
        <taxon>Eukaryota</taxon>
        <taxon>Metazoa</taxon>
        <taxon>Ecdysozoa</taxon>
        <taxon>Arthropoda</taxon>
        <taxon>Hexapoda</taxon>
        <taxon>Insecta</taxon>
        <taxon>Pterygota</taxon>
        <taxon>Neoptera</taxon>
        <taxon>Endopterygota</taxon>
        <taxon>Coleoptera</taxon>
        <taxon>Polyphaga</taxon>
        <taxon>Elateriformia</taxon>
        <taxon>Buprestoidea</taxon>
        <taxon>Buprestidae</taxon>
        <taxon>Agrilinae</taxon>
        <taxon>Agrilus</taxon>
    </lineage>
</organism>
<dbReference type="Pfam" id="PF22725">
    <property type="entry name" value="GFO_IDH_MocA_C3"/>
    <property type="match status" value="1"/>
</dbReference>
<dbReference type="InterPro" id="IPR036291">
    <property type="entry name" value="NAD(P)-bd_dom_sf"/>
</dbReference>
<evidence type="ECO:0000259" key="3">
    <source>
        <dbReference type="Pfam" id="PF01408"/>
    </source>
</evidence>
<dbReference type="Gene3D" id="3.40.50.720">
    <property type="entry name" value="NAD(P)-binding Rossmann-like Domain"/>
    <property type="match status" value="1"/>
</dbReference>
<gene>
    <name evidence="6" type="primary">LOC108737758</name>
</gene>
<dbReference type="KEGG" id="apln:108737758"/>
<dbReference type="OrthoDB" id="64915at2759"/>
<dbReference type="InterPro" id="IPR055170">
    <property type="entry name" value="GFO_IDH_MocA-like_dom"/>
</dbReference>
<dbReference type="Gene3D" id="3.30.360.10">
    <property type="entry name" value="Dihydrodipicolinate Reductase, domain 2"/>
    <property type="match status" value="1"/>
</dbReference>
<dbReference type="GO" id="GO:0006740">
    <property type="term" value="P:NADPH regeneration"/>
    <property type="evidence" value="ECO:0007669"/>
    <property type="project" value="TreeGrafter"/>
</dbReference>
<dbReference type="InParanoid" id="A0A7F5RFF0"/>
<evidence type="ECO:0000259" key="4">
    <source>
        <dbReference type="Pfam" id="PF22725"/>
    </source>
</evidence>
<dbReference type="Proteomes" id="UP000192223">
    <property type="component" value="Unplaced"/>
</dbReference>
<reference evidence="6" key="1">
    <citation type="submission" date="2025-08" db="UniProtKB">
        <authorList>
            <consortium name="RefSeq"/>
        </authorList>
    </citation>
    <scope>IDENTIFICATION</scope>
    <source>
        <tissue evidence="6">Entire body</tissue>
    </source>
</reference>
<feature type="domain" description="Gfo/Idh/MocA-like oxidoreductase N-terminal" evidence="3">
    <location>
        <begin position="44"/>
        <end position="162"/>
    </location>
</feature>
<dbReference type="GO" id="GO:0005737">
    <property type="term" value="C:cytoplasm"/>
    <property type="evidence" value="ECO:0007669"/>
    <property type="project" value="TreeGrafter"/>
</dbReference>
<dbReference type="RefSeq" id="XP_025834714.1">
    <property type="nucleotide sequence ID" value="XM_025978929.1"/>
</dbReference>
<keyword evidence="2" id="KW-0560">Oxidoreductase</keyword>
<dbReference type="SUPFAM" id="SSF51735">
    <property type="entry name" value="NAD(P)-binding Rossmann-fold domains"/>
    <property type="match status" value="1"/>
</dbReference>
<feature type="domain" description="GFO/IDH/MocA-like oxidoreductase" evidence="4">
    <location>
        <begin position="174"/>
        <end position="294"/>
    </location>
</feature>
<sequence length="397" mass="44610">MATVQFKDVSPYKLPRQHPPEDYIYGKYVQDVTLQKTGGYNVIGIALFGVGRAGSIHLTSLVKNPRVKLLYIVDDDQSKWKPLKDYWNLTETIFLASTNASQVFNDENVDAVVVASPTHTHEQIVTQALDHKKAVFCEKPVAEDIEKTRKCFEKAKKVGMPLLTAFNRRFDPAYSTVRERVRKGEVGHVTTIKVCSRDSPLPTIEYLKQSGGIFHDCAVHDIDMIIWILGEYPSKVSVSATANIPEIAEIGDHDTVAILLTFPSGTIGVIDLSRNSNYGYDQRLEVFGFKGMVRAENQQPVHGVEFSCGLEGLKRSPIFYSFPSRYQAGYINETEHFLNVLQDKEKLSVDPKDVLAVTKIASACEEAARTGRIIELNWNEEDHPQYQKEIGSIRSKL</sequence>
<dbReference type="GO" id="GO:0016491">
    <property type="term" value="F:oxidoreductase activity"/>
    <property type="evidence" value="ECO:0007669"/>
    <property type="project" value="UniProtKB-KW"/>
</dbReference>
<comment type="similarity">
    <text evidence="1">Belongs to the Gfo/Idh/MocA family.</text>
</comment>
<evidence type="ECO:0000313" key="6">
    <source>
        <dbReference type="RefSeq" id="XP_025834714.1"/>
    </source>
</evidence>
<dbReference type="SUPFAM" id="SSF55347">
    <property type="entry name" value="Glyceraldehyde-3-phosphate dehydrogenase-like, C-terminal domain"/>
    <property type="match status" value="1"/>
</dbReference>
<proteinExistence type="inferred from homology"/>
<name>A0A7F5RFF0_AGRPL</name>